<proteinExistence type="predicted"/>
<keyword evidence="2" id="KW-0479">Metal-binding</keyword>
<dbReference type="InterPro" id="IPR044043">
    <property type="entry name" value="VanA_C_cat"/>
</dbReference>
<feature type="domain" description="Rieske" evidence="6">
    <location>
        <begin position="15"/>
        <end position="116"/>
    </location>
</feature>
<keyword evidence="4" id="KW-0408">Iron</keyword>
<evidence type="ECO:0000259" key="6">
    <source>
        <dbReference type="PROSITE" id="PS51296"/>
    </source>
</evidence>
<dbReference type="InterPro" id="IPR017941">
    <property type="entry name" value="Rieske_2Fe-2S"/>
</dbReference>
<dbReference type="Pfam" id="PF19112">
    <property type="entry name" value="VanA_C"/>
    <property type="match status" value="1"/>
</dbReference>
<keyword evidence="3" id="KW-0560">Oxidoreductase</keyword>
<dbReference type="InterPro" id="IPR036922">
    <property type="entry name" value="Rieske_2Fe-2S_sf"/>
</dbReference>
<dbReference type="PANTHER" id="PTHR21266:SF60">
    <property type="entry name" value="3-KETOSTEROID-9-ALPHA-MONOOXYGENASE, OXYGENASE COMPONENT"/>
    <property type="match status" value="1"/>
</dbReference>
<dbReference type="InterPro" id="IPR050584">
    <property type="entry name" value="Cholesterol_7-desaturase"/>
</dbReference>
<evidence type="ECO:0000256" key="2">
    <source>
        <dbReference type="ARBA" id="ARBA00022723"/>
    </source>
</evidence>
<evidence type="ECO:0000256" key="5">
    <source>
        <dbReference type="ARBA" id="ARBA00023014"/>
    </source>
</evidence>
<dbReference type="Proteomes" id="UP000782519">
    <property type="component" value="Unassembled WGS sequence"/>
</dbReference>
<dbReference type="GO" id="GO:0051537">
    <property type="term" value="F:2 iron, 2 sulfur cluster binding"/>
    <property type="evidence" value="ECO:0007669"/>
    <property type="project" value="UniProtKB-KW"/>
</dbReference>
<gene>
    <name evidence="7" type="ORF">HZA66_07635</name>
</gene>
<name>A0A933RXS2_RHOPL</name>
<dbReference type="Gene3D" id="2.102.10.10">
    <property type="entry name" value="Rieske [2Fe-2S] iron-sulphur domain"/>
    <property type="match status" value="1"/>
</dbReference>
<dbReference type="PROSITE" id="PS51296">
    <property type="entry name" value="RIESKE"/>
    <property type="match status" value="1"/>
</dbReference>
<dbReference type="AlphaFoldDB" id="A0A933RXS2"/>
<protein>
    <submittedName>
        <fullName evidence="7">Aromatic ring-hydroxylating dioxygenase subunit alpha</fullName>
    </submittedName>
</protein>
<accession>A0A933RXS2</accession>
<dbReference type="SUPFAM" id="SSF55961">
    <property type="entry name" value="Bet v1-like"/>
    <property type="match status" value="1"/>
</dbReference>
<dbReference type="GO" id="GO:0051213">
    <property type="term" value="F:dioxygenase activity"/>
    <property type="evidence" value="ECO:0007669"/>
    <property type="project" value="UniProtKB-KW"/>
</dbReference>
<dbReference type="Gene3D" id="3.90.380.10">
    <property type="entry name" value="Naphthalene 1,2-dioxygenase Alpha Subunit, Chain A, domain 1"/>
    <property type="match status" value="1"/>
</dbReference>
<organism evidence="7 8">
    <name type="scientific">Rhodopseudomonas palustris</name>
    <dbReference type="NCBI Taxonomy" id="1076"/>
    <lineage>
        <taxon>Bacteria</taxon>
        <taxon>Pseudomonadati</taxon>
        <taxon>Pseudomonadota</taxon>
        <taxon>Alphaproteobacteria</taxon>
        <taxon>Hyphomicrobiales</taxon>
        <taxon>Nitrobacteraceae</taxon>
        <taxon>Rhodopseudomonas</taxon>
    </lineage>
</organism>
<dbReference type="PANTHER" id="PTHR21266">
    <property type="entry name" value="IRON-SULFUR DOMAIN CONTAINING PROTEIN"/>
    <property type="match status" value="1"/>
</dbReference>
<keyword evidence="5" id="KW-0411">Iron-sulfur</keyword>
<evidence type="ECO:0000313" key="8">
    <source>
        <dbReference type="Proteomes" id="UP000782519"/>
    </source>
</evidence>
<dbReference type="SUPFAM" id="SSF50022">
    <property type="entry name" value="ISP domain"/>
    <property type="match status" value="1"/>
</dbReference>
<evidence type="ECO:0000256" key="4">
    <source>
        <dbReference type="ARBA" id="ARBA00023004"/>
    </source>
</evidence>
<sequence length="355" mass="39849">MRDLAMKLIAPRNIWYPLTWSRNVTRALGCHRILGIDLVVYRSESGEPIALDDVCPHRLAPLSIGKLKGDAIECGYHGMTFARDGRCIRIPGQPIIPPSARVPSYPLHEKMGLVWIWPGDPALADPALIYDLPQYGGPDWHAAEGDALRIGTNYLNLADNLCDPAHVSFVHLSTLGNAASEEIPVEHTVDERGVLVWRWINDAPPIPLFAKYGSFTGHVDRWHYYDYRAPSIAVIDFGSADAGAITDPEQRGAGLRIFACHFITPVDDHSCIDHWLHVRNFARDDADVDQRLHADFRIAFNEDKEILERIEQADQARPGFKRIRLGIDVAPQRMRRIVERMVADEAEPRAAIPAE</sequence>
<keyword evidence="1" id="KW-0001">2Fe-2S</keyword>
<dbReference type="EMBL" id="JACRJB010000020">
    <property type="protein sequence ID" value="MBI5129299.1"/>
    <property type="molecule type" value="Genomic_DNA"/>
</dbReference>
<keyword evidence="7" id="KW-0223">Dioxygenase</keyword>
<reference evidence="7" key="1">
    <citation type="submission" date="2020-07" db="EMBL/GenBank/DDBJ databases">
        <title>Huge and variable diversity of episymbiotic CPR bacteria and DPANN archaea in groundwater ecosystems.</title>
        <authorList>
            <person name="He C.Y."/>
            <person name="Keren R."/>
            <person name="Whittaker M."/>
            <person name="Farag I.F."/>
            <person name="Doudna J."/>
            <person name="Cate J.H.D."/>
            <person name="Banfield J.F."/>
        </authorList>
    </citation>
    <scope>NUCLEOTIDE SEQUENCE</scope>
    <source>
        <strain evidence="7">NC_groundwater_1818_Pr3_B-0.1um_66_35</strain>
    </source>
</reference>
<evidence type="ECO:0000313" key="7">
    <source>
        <dbReference type="EMBL" id="MBI5129299.1"/>
    </source>
</evidence>
<comment type="caution">
    <text evidence="7">The sequence shown here is derived from an EMBL/GenBank/DDBJ whole genome shotgun (WGS) entry which is preliminary data.</text>
</comment>
<dbReference type="CDD" id="cd08878">
    <property type="entry name" value="RHO_alpha_C_DMO-like"/>
    <property type="match status" value="1"/>
</dbReference>
<evidence type="ECO:0000256" key="1">
    <source>
        <dbReference type="ARBA" id="ARBA00022714"/>
    </source>
</evidence>
<dbReference type="Pfam" id="PF00355">
    <property type="entry name" value="Rieske"/>
    <property type="match status" value="1"/>
</dbReference>
<dbReference type="GO" id="GO:0046872">
    <property type="term" value="F:metal ion binding"/>
    <property type="evidence" value="ECO:0007669"/>
    <property type="project" value="UniProtKB-KW"/>
</dbReference>
<evidence type="ECO:0000256" key="3">
    <source>
        <dbReference type="ARBA" id="ARBA00023002"/>
    </source>
</evidence>